<keyword evidence="1" id="KW-0812">Transmembrane</keyword>
<evidence type="ECO:0000313" key="3">
    <source>
        <dbReference type="WBParaSite" id="SMUV_0000756001-mRNA-1"/>
    </source>
</evidence>
<keyword evidence="1" id="KW-1133">Transmembrane helix</keyword>
<keyword evidence="2" id="KW-1185">Reference proteome</keyword>
<keyword evidence="1" id="KW-0472">Membrane</keyword>
<evidence type="ECO:0000256" key="1">
    <source>
        <dbReference type="SAM" id="Phobius"/>
    </source>
</evidence>
<organism evidence="2 3">
    <name type="scientific">Syphacia muris</name>
    <dbReference type="NCBI Taxonomy" id="451379"/>
    <lineage>
        <taxon>Eukaryota</taxon>
        <taxon>Metazoa</taxon>
        <taxon>Ecdysozoa</taxon>
        <taxon>Nematoda</taxon>
        <taxon>Chromadorea</taxon>
        <taxon>Rhabditida</taxon>
        <taxon>Spirurina</taxon>
        <taxon>Oxyuridomorpha</taxon>
        <taxon>Oxyuroidea</taxon>
        <taxon>Oxyuridae</taxon>
        <taxon>Syphacia</taxon>
    </lineage>
</organism>
<dbReference type="AlphaFoldDB" id="A0A0N5AS12"/>
<evidence type="ECO:0000313" key="2">
    <source>
        <dbReference type="Proteomes" id="UP000046393"/>
    </source>
</evidence>
<dbReference type="WBParaSite" id="SMUV_0000756001-mRNA-1">
    <property type="protein sequence ID" value="SMUV_0000756001-mRNA-1"/>
    <property type="gene ID" value="SMUV_0000756001"/>
</dbReference>
<feature type="transmembrane region" description="Helical" evidence="1">
    <location>
        <begin position="6"/>
        <end position="29"/>
    </location>
</feature>
<reference evidence="3" key="1">
    <citation type="submission" date="2017-02" db="UniProtKB">
        <authorList>
            <consortium name="WormBaseParasite"/>
        </authorList>
    </citation>
    <scope>IDENTIFICATION</scope>
</reference>
<protein>
    <submittedName>
        <fullName evidence="3">Secreted protein</fullName>
    </submittedName>
</protein>
<dbReference type="Proteomes" id="UP000046393">
    <property type="component" value="Unplaced"/>
</dbReference>
<sequence>MDYMSAWVYVWWCSVWEIVAIIGYVSAVVGDGLRQLRQLLLPATTATTTTTTTAVAGTVAADADADAGGGSLLSG</sequence>
<accession>A0A0N5AS12</accession>
<proteinExistence type="predicted"/>
<name>A0A0N5AS12_9BILA</name>